<keyword evidence="16" id="KW-0675">Receptor</keyword>
<keyword evidence="10" id="KW-0430">Lectin</keyword>
<dbReference type="InterPro" id="IPR001220">
    <property type="entry name" value="Legume_lectin_dom"/>
</dbReference>
<evidence type="ECO:0000256" key="9">
    <source>
        <dbReference type="ARBA" id="ARBA00022729"/>
    </source>
</evidence>
<keyword evidence="23" id="KW-1185">Reference proteome</keyword>
<dbReference type="GO" id="GO:0030246">
    <property type="term" value="F:carbohydrate binding"/>
    <property type="evidence" value="ECO:0007669"/>
    <property type="project" value="UniProtKB-KW"/>
</dbReference>
<evidence type="ECO:0000259" key="21">
    <source>
        <dbReference type="PROSITE" id="PS50011"/>
    </source>
</evidence>
<evidence type="ECO:0000313" key="23">
    <source>
        <dbReference type="Proteomes" id="UP001497457"/>
    </source>
</evidence>
<keyword evidence="9 20" id="KW-0732">Signal</keyword>
<dbReference type="SUPFAM" id="SSF49899">
    <property type="entry name" value="Concanavalin A-like lectins/glucanases"/>
    <property type="match status" value="1"/>
</dbReference>
<evidence type="ECO:0000256" key="14">
    <source>
        <dbReference type="ARBA" id="ARBA00022989"/>
    </source>
</evidence>
<evidence type="ECO:0000256" key="7">
    <source>
        <dbReference type="ARBA" id="ARBA00022679"/>
    </source>
</evidence>
<evidence type="ECO:0000256" key="1">
    <source>
        <dbReference type="ARBA" id="ARBA00004251"/>
    </source>
</evidence>
<dbReference type="CDD" id="cd06899">
    <property type="entry name" value="lectin_legume_LecRK_Arcelin_ConA"/>
    <property type="match status" value="1"/>
</dbReference>
<keyword evidence="15 19" id="KW-0472">Membrane</keyword>
<feature type="binding site" evidence="18">
    <location>
        <position position="352"/>
    </location>
    <ligand>
        <name>ATP</name>
        <dbReference type="ChEBI" id="CHEBI:30616"/>
    </ligand>
</feature>
<dbReference type="SUPFAM" id="SSF56112">
    <property type="entry name" value="Protein kinase-like (PK-like)"/>
    <property type="match status" value="1"/>
</dbReference>
<name>A0ABC9AW51_9POAL</name>
<dbReference type="GO" id="GO:0004674">
    <property type="term" value="F:protein serine/threonine kinase activity"/>
    <property type="evidence" value="ECO:0007669"/>
    <property type="project" value="UniProtKB-KW"/>
</dbReference>
<dbReference type="InterPro" id="IPR011009">
    <property type="entry name" value="Kinase-like_dom_sf"/>
</dbReference>
<dbReference type="InterPro" id="IPR050528">
    <property type="entry name" value="L-type_Lectin-RKs"/>
</dbReference>
<dbReference type="EMBL" id="OZ075133">
    <property type="protein sequence ID" value="CAL4986431.1"/>
    <property type="molecule type" value="Genomic_DNA"/>
</dbReference>
<dbReference type="PROSITE" id="PS00107">
    <property type="entry name" value="PROTEIN_KINASE_ATP"/>
    <property type="match status" value="1"/>
</dbReference>
<dbReference type="PROSITE" id="PS50011">
    <property type="entry name" value="PROTEIN_KINASE_DOM"/>
    <property type="match status" value="1"/>
</dbReference>
<dbReference type="InterPro" id="IPR008271">
    <property type="entry name" value="Ser/Thr_kinase_AS"/>
</dbReference>
<dbReference type="GO" id="GO:0005524">
    <property type="term" value="F:ATP binding"/>
    <property type="evidence" value="ECO:0007669"/>
    <property type="project" value="UniProtKB-UniRule"/>
</dbReference>
<feature type="domain" description="Protein kinase" evidence="21">
    <location>
        <begin position="320"/>
        <end position="622"/>
    </location>
</feature>
<dbReference type="Proteomes" id="UP001497457">
    <property type="component" value="Chromosome 23rd"/>
</dbReference>
<dbReference type="EC" id="2.7.11.1" evidence="4"/>
<sequence length="624" mass="69809">MTYPRCYLLLSAYLSHLVPLLTAALSFHYDFSIPGVLDSAYLMYLNDSHAAGDRINFTAMTTWSTGRVAYTEPVRLWDSNTAKGTSFTTSFSFAIGGYMNGSRADGIVFVISVFPPKIPSQSSGWLLGLYNTEYPSRSPPTIGVEFDTYWNADFDPPGKTDHMGIDINWIKSTNYTELPKLGLYGTMSANITYDAESKMMVATLWLADGSSHSVQTPVDFREAGMPQYASVGFSASTGTLFEEHQLFSWSFNSTDTAPTDPPSKTKMWMIVEYIAIGLICGVVLTIIIAAAYRCFRQGTRNIQLPVVREFLYGELIKATNNFKTMLGSGSFGEVYRGELRHQGTTQLVAVKKLTQPLEKTRKHFVSEVHILGQLSHRNLVKLVGWCWHRNLTSKIFCQCFGRSRDKLLLVYELVSNKSLDEHLHDAGMEVLAWPERYKIVLGIGAAIDYLHNGSSPEPILHRDIKPSNVMLDKNFEPKLGDFGLVRKVNTGSQSLRGTQVMGDKDYIEPQINEDIKSSTTTASDMYSFGLMLLEMATGRKPTVPDGDQILPADLVNLIRESYGNGKLLEMADERLKCGFDKKEMERVLVVGLLCTQLERQNRPDIKKAVKYLSDLEVQAPRVLL</sequence>
<evidence type="ECO:0000313" key="22">
    <source>
        <dbReference type="EMBL" id="CAL4986431.1"/>
    </source>
</evidence>
<dbReference type="GO" id="GO:0002229">
    <property type="term" value="P:defense response to oomycetes"/>
    <property type="evidence" value="ECO:0007669"/>
    <property type="project" value="UniProtKB-ARBA"/>
</dbReference>
<evidence type="ECO:0000256" key="12">
    <source>
        <dbReference type="ARBA" id="ARBA00022777"/>
    </source>
</evidence>
<dbReference type="InterPro" id="IPR013320">
    <property type="entry name" value="ConA-like_dom_sf"/>
</dbReference>
<comment type="similarity">
    <text evidence="3">In the C-terminal section; belongs to the protein kinase superfamily. Ser/Thr protein kinase family.</text>
</comment>
<accession>A0ABC9AW51</accession>
<comment type="subcellular location">
    <subcellularLocation>
        <location evidence="1">Cell membrane</location>
        <topology evidence="1">Single-pass type I membrane protein</topology>
    </subcellularLocation>
</comment>
<dbReference type="PANTHER" id="PTHR27007">
    <property type="match status" value="1"/>
</dbReference>
<proteinExistence type="inferred from homology"/>
<evidence type="ECO:0000256" key="10">
    <source>
        <dbReference type="ARBA" id="ARBA00022734"/>
    </source>
</evidence>
<evidence type="ECO:0000256" key="16">
    <source>
        <dbReference type="ARBA" id="ARBA00023170"/>
    </source>
</evidence>
<keyword evidence="8 19" id="KW-0812">Transmembrane</keyword>
<comment type="similarity">
    <text evidence="2">In the N-terminal section; belongs to the leguminous lectin family.</text>
</comment>
<keyword evidence="12" id="KW-0418">Kinase</keyword>
<evidence type="ECO:0000256" key="17">
    <source>
        <dbReference type="ARBA" id="ARBA00023180"/>
    </source>
</evidence>
<dbReference type="InterPro" id="IPR019825">
    <property type="entry name" value="Lectin_legB_Mn/Ca_BS"/>
</dbReference>
<evidence type="ECO:0000256" key="13">
    <source>
        <dbReference type="ARBA" id="ARBA00022840"/>
    </source>
</evidence>
<feature type="signal peptide" evidence="20">
    <location>
        <begin position="1"/>
        <end position="23"/>
    </location>
</feature>
<dbReference type="AlphaFoldDB" id="A0ABC9AW51"/>
<keyword evidence="14 19" id="KW-1133">Transmembrane helix</keyword>
<keyword evidence="7" id="KW-0808">Transferase</keyword>
<dbReference type="Gene3D" id="2.60.120.200">
    <property type="match status" value="1"/>
</dbReference>
<organism evidence="22 23">
    <name type="scientific">Urochloa decumbens</name>
    <dbReference type="NCBI Taxonomy" id="240449"/>
    <lineage>
        <taxon>Eukaryota</taxon>
        <taxon>Viridiplantae</taxon>
        <taxon>Streptophyta</taxon>
        <taxon>Embryophyta</taxon>
        <taxon>Tracheophyta</taxon>
        <taxon>Spermatophyta</taxon>
        <taxon>Magnoliopsida</taxon>
        <taxon>Liliopsida</taxon>
        <taxon>Poales</taxon>
        <taxon>Poaceae</taxon>
        <taxon>PACMAD clade</taxon>
        <taxon>Panicoideae</taxon>
        <taxon>Panicodae</taxon>
        <taxon>Paniceae</taxon>
        <taxon>Melinidinae</taxon>
        <taxon>Urochloa</taxon>
    </lineage>
</organism>
<feature type="transmembrane region" description="Helical" evidence="19">
    <location>
        <begin position="267"/>
        <end position="292"/>
    </location>
</feature>
<dbReference type="InterPro" id="IPR000719">
    <property type="entry name" value="Prot_kinase_dom"/>
</dbReference>
<reference evidence="22" key="1">
    <citation type="submission" date="2024-10" db="EMBL/GenBank/DDBJ databases">
        <authorList>
            <person name="Ryan C."/>
        </authorList>
    </citation>
    <scope>NUCLEOTIDE SEQUENCE [LARGE SCALE GENOMIC DNA]</scope>
</reference>
<evidence type="ECO:0000256" key="5">
    <source>
        <dbReference type="ARBA" id="ARBA00022475"/>
    </source>
</evidence>
<evidence type="ECO:0000256" key="18">
    <source>
        <dbReference type="PROSITE-ProRule" id="PRU10141"/>
    </source>
</evidence>
<dbReference type="GO" id="GO:0005886">
    <property type="term" value="C:plasma membrane"/>
    <property type="evidence" value="ECO:0007669"/>
    <property type="project" value="UniProtKB-SubCell"/>
</dbReference>
<feature type="chain" id="PRO_5044850142" description="non-specific serine/threonine protein kinase" evidence="20">
    <location>
        <begin position="24"/>
        <end position="624"/>
    </location>
</feature>
<evidence type="ECO:0000256" key="8">
    <source>
        <dbReference type="ARBA" id="ARBA00022692"/>
    </source>
</evidence>
<protein>
    <recommendedName>
        <fullName evidence="4">non-specific serine/threonine protein kinase</fullName>
        <ecNumber evidence="4">2.7.11.1</ecNumber>
    </recommendedName>
</protein>
<keyword evidence="17" id="KW-0325">Glycoprotein</keyword>
<dbReference type="FunFam" id="1.10.510.10:FF:000240">
    <property type="entry name" value="Lectin-domain containing receptor kinase A4.3"/>
    <property type="match status" value="1"/>
</dbReference>
<dbReference type="Gene3D" id="1.10.510.10">
    <property type="entry name" value="Transferase(Phosphotransferase) domain 1"/>
    <property type="match status" value="1"/>
</dbReference>
<evidence type="ECO:0000256" key="2">
    <source>
        <dbReference type="ARBA" id="ARBA00008536"/>
    </source>
</evidence>
<dbReference type="Pfam" id="PF00139">
    <property type="entry name" value="Lectin_legB"/>
    <property type="match status" value="1"/>
</dbReference>
<dbReference type="Pfam" id="PF00069">
    <property type="entry name" value="Pkinase"/>
    <property type="match status" value="1"/>
</dbReference>
<evidence type="ECO:0000256" key="4">
    <source>
        <dbReference type="ARBA" id="ARBA00012513"/>
    </source>
</evidence>
<dbReference type="Gene3D" id="3.30.200.20">
    <property type="entry name" value="Phosphorylase Kinase, domain 1"/>
    <property type="match status" value="1"/>
</dbReference>
<dbReference type="SMART" id="SM00220">
    <property type="entry name" value="S_TKc"/>
    <property type="match status" value="1"/>
</dbReference>
<evidence type="ECO:0000256" key="6">
    <source>
        <dbReference type="ARBA" id="ARBA00022527"/>
    </source>
</evidence>
<evidence type="ECO:0000256" key="19">
    <source>
        <dbReference type="SAM" id="Phobius"/>
    </source>
</evidence>
<evidence type="ECO:0000256" key="3">
    <source>
        <dbReference type="ARBA" id="ARBA00010217"/>
    </source>
</evidence>
<keyword evidence="11 18" id="KW-0547">Nucleotide-binding</keyword>
<dbReference type="PROSITE" id="PS00108">
    <property type="entry name" value="PROTEIN_KINASE_ST"/>
    <property type="match status" value="1"/>
</dbReference>
<dbReference type="InterPro" id="IPR017441">
    <property type="entry name" value="Protein_kinase_ATP_BS"/>
</dbReference>
<evidence type="ECO:0000256" key="20">
    <source>
        <dbReference type="SAM" id="SignalP"/>
    </source>
</evidence>
<dbReference type="PROSITE" id="PS00307">
    <property type="entry name" value="LECTIN_LEGUME_BETA"/>
    <property type="match status" value="1"/>
</dbReference>
<evidence type="ECO:0000256" key="15">
    <source>
        <dbReference type="ARBA" id="ARBA00023136"/>
    </source>
</evidence>
<keyword evidence="6" id="KW-0723">Serine/threonine-protein kinase</keyword>
<gene>
    <name evidence="22" type="ORF">URODEC1_LOCUS58391</name>
</gene>
<evidence type="ECO:0000256" key="11">
    <source>
        <dbReference type="ARBA" id="ARBA00022741"/>
    </source>
</evidence>
<keyword evidence="5" id="KW-1003">Cell membrane</keyword>
<keyword evidence="13 18" id="KW-0067">ATP-binding</keyword>